<name>A0A9J6DIB3_RHIMP</name>
<evidence type="ECO:0000313" key="2">
    <source>
        <dbReference type="Proteomes" id="UP000821866"/>
    </source>
</evidence>
<dbReference type="AlphaFoldDB" id="A0A9J6DIB3"/>
<comment type="caution">
    <text evidence="1">The sequence shown here is derived from an EMBL/GenBank/DDBJ whole genome shotgun (WGS) entry which is preliminary data.</text>
</comment>
<proteinExistence type="predicted"/>
<reference evidence="1" key="2">
    <citation type="submission" date="2021-09" db="EMBL/GenBank/DDBJ databases">
        <authorList>
            <person name="Jia N."/>
            <person name="Wang J."/>
            <person name="Shi W."/>
            <person name="Du L."/>
            <person name="Sun Y."/>
            <person name="Zhan W."/>
            <person name="Jiang J."/>
            <person name="Wang Q."/>
            <person name="Zhang B."/>
            <person name="Ji P."/>
            <person name="Sakyi L.B."/>
            <person name="Cui X."/>
            <person name="Yuan T."/>
            <person name="Jiang B."/>
            <person name="Yang W."/>
            <person name="Lam T.T.-Y."/>
            <person name="Chang Q."/>
            <person name="Ding S."/>
            <person name="Wang X."/>
            <person name="Zhu J."/>
            <person name="Ruan X."/>
            <person name="Zhao L."/>
            <person name="Wei J."/>
            <person name="Que T."/>
            <person name="Du C."/>
            <person name="Cheng J."/>
            <person name="Dai P."/>
            <person name="Han X."/>
            <person name="Huang E."/>
            <person name="Gao Y."/>
            <person name="Liu J."/>
            <person name="Shao H."/>
            <person name="Ye R."/>
            <person name="Li L."/>
            <person name="Wei W."/>
            <person name="Wang X."/>
            <person name="Wang C."/>
            <person name="Huo Q."/>
            <person name="Li W."/>
            <person name="Guo W."/>
            <person name="Chen H."/>
            <person name="Chen S."/>
            <person name="Zhou L."/>
            <person name="Zhou L."/>
            <person name="Ni X."/>
            <person name="Tian J."/>
            <person name="Zhou Y."/>
            <person name="Sheng Y."/>
            <person name="Liu T."/>
            <person name="Pan Y."/>
            <person name="Xia L."/>
            <person name="Li J."/>
            <person name="Zhao F."/>
            <person name="Cao W."/>
        </authorList>
    </citation>
    <scope>NUCLEOTIDE SEQUENCE</scope>
    <source>
        <strain evidence="1">Rmic-2018</strain>
        <tissue evidence="1">Larvae</tissue>
    </source>
</reference>
<dbReference type="EMBL" id="JABSTU010000009">
    <property type="protein sequence ID" value="KAH8021799.1"/>
    <property type="molecule type" value="Genomic_DNA"/>
</dbReference>
<dbReference type="Proteomes" id="UP000821866">
    <property type="component" value="Chromosome 7"/>
</dbReference>
<keyword evidence="2" id="KW-1185">Reference proteome</keyword>
<gene>
    <name evidence="1" type="ORF">HPB51_017109</name>
</gene>
<sequence>MARRQRLGEYEEVVPQLLRVPVRARETKTPARTTASVDLPDRARINKICRKPNAAPLPVSTDPDFKRQRARCWPFVNAPSVTNNSASSALFVSADHGHHTQQRHHAKSYGLPFKAVKRCPKHFALLLNGREDSVSMDRIKPAFLDSDTVLEDY</sequence>
<evidence type="ECO:0000313" key="1">
    <source>
        <dbReference type="EMBL" id="KAH8021799.1"/>
    </source>
</evidence>
<reference evidence="1" key="1">
    <citation type="journal article" date="2020" name="Cell">
        <title>Large-Scale Comparative Analyses of Tick Genomes Elucidate Their Genetic Diversity and Vector Capacities.</title>
        <authorList>
            <consortium name="Tick Genome and Microbiome Consortium (TIGMIC)"/>
            <person name="Jia N."/>
            <person name="Wang J."/>
            <person name="Shi W."/>
            <person name="Du L."/>
            <person name="Sun Y."/>
            <person name="Zhan W."/>
            <person name="Jiang J.F."/>
            <person name="Wang Q."/>
            <person name="Zhang B."/>
            <person name="Ji P."/>
            <person name="Bell-Sakyi L."/>
            <person name="Cui X.M."/>
            <person name="Yuan T.T."/>
            <person name="Jiang B.G."/>
            <person name="Yang W.F."/>
            <person name="Lam T.T."/>
            <person name="Chang Q.C."/>
            <person name="Ding S.J."/>
            <person name="Wang X.J."/>
            <person name="Zhu J.G."/>
            <person name="Ruan X.D."/>
            <person name="Zhao L."/>
            <person name="Wei J.T."/>
            <person name="Ye R.Z."/>
            <person name="Que T.C."/>
            <person name="Du C.H."/>
            <person name="Zhou Y.H."/>
            <person name="Cheng J.X."/>
            <person name="Dai P.F."/>
            <person name="Guo W.B."/>
            <person name="Han X.H."/>
            <person name="Huang E.J."/>
            <person name="Li L.F."/>
            <person name="Wei W."/>
            <person name="Gao Y.C."/>
            <person name="Liu J.Z."/>
            <person name="Shao H.Z."/>
            <person name="Wang X."/>
            <person name="Wang C.C."/>
            <person name="Yang T.C."/>
            <person name="Huo Q.B."/>
            <person name="Li W."/>
            <person name="Chen H.Y."/>
            <person name="Chen S.E."/>
            <person name="Zhou L.G."/>
            <person name="Ni X.B."/>
            <person name="Tian J.H."/>
            <person name="Sheng Y."/>
            <person name="Liu T."/>
            <person name="Pan Y.S."/>
            <person name="Xia L.Y."/>
            <person name="Li J."/>
            <person name="Zhao F."/>
            <person name="Cao W.C."/>
        </authorList>
    </citation>
    <scope>NUCLEOTIDE SEQUENCE</scope>
    <source>
        <strain evidence="1">Rmic-2018</strain>
    </source>
</reference>
<protein>
    <submittedName>
        <fullName evidence="1">Uncharacterized protein</fullName>
    </submittedName>
</protein>
<organism evidence="1 2">
    <name type="scientific">Rhipicephalus microplus</name>
    <name type="common">Cattle tick</name>
    <name type="synonym">Boophilus microplus</name>
    <dbReference type="NCBI Taxonomy" id="6941"/>
    <lineage>
        <taxon>Eukaryota</taxon>
        <taxon>Metazoa</taxon>
        <taxon>Ecdysozoa</taxon>
        <taxon>Arthropoda</taxon>
        <taxon>Chelicerata</taxon>
        <taxon>Arachnida</taxon>
        <taxon>Acari</taxon>
        <taxon>Parasitiformes</taxon>
        <taxon>Ixodida</taxon>
        <taxon>Ixodoidea</taxon>
        <taxon>Ixodidae</taxon>
        <taxon>Rhipicephalinae</taxon>
        <taxon>Rhipicephalus</taxon>
        <taxon>Boophilus</taxon>
    </lineage>
</organism>
<accession>A0A9J6DIB3</accession>